<dbReference type="Proteomes" id="UP000077927">
    <property type="component" value="Chromosome 2"/>
</dbReference>
<name>A0AAC9BKV1_9RALS</name>
<gene>
    <name evidence="1" type="ORF">ACS15_5154</name>
</gene>
<organism evidence="1 2">
    <name type="scientific">Ralstonia insidiosa</name>
    <dbReference type="NCBI Taxonomy" id="190721"/>
    <lineage>
        <taxon>Bacteria</taxon>
        <taxon>Pseudomonadati</taxon>
        <taxon>Pseudomonadota</taxon>
        <taxon>Betaproteobacteria</taxon>
        <taxon>Burkholderiales</taxon>
        <taxon>Burkholderiaceae</taxon>
        <taxon>Ralstonia</taxon>
    </lineage>
</organism>
<accession>A0AAC9BKV1</accession>
<reference evidence="1 2" key="1">
    <citation type="submission" date="2015-09" db="EMBL/GenBank/DDBJ databases">
        <authorList>
            <person name="Xu Y."/>
            <person name="Nagy A."/>
            <person name="Liu N.T."/>
            <person name="Nou X."/>
        </authorList>
    </citation>
    <scope>NUCLEOTIDE SEQUENCE [LARGE SCALE GENOMIC DNA]</scope>
    <source>
        <strain evidence="1 2">FC1138</strain>
    </source>
</reference>
<dbReference type="EMBL" id="CP012606">
    <property type="protein sequence ID" value="ANH75746.1"/>
    <property type="molecule type" value="Genomic_DNA"/>
</dbReference>
<dbReference type="AlphaFoldDB" id="A0AAC9BKV1"/>
<protein>
    <submittedName>
        <fullName evidence="1">Uncharacterized protein</fullName>
    </submittedName>
</protein>
<dbReference type="KEGG" id="rin:ACS15_5154"/>
<proteinExistence type="predicted"/>
<evidence type="ECO:0000313" key="2">
    <source>
        <dbReference type="Proteomes" id="UP000077927"/>
    </source>
</evidence>
<evidence type="ECO:0000313" key="1">
    <source>
        <dbReference type="EMBL" id="ANH75746.1"/>
    </source>
</evidence>
<sequence>MTHKDLLPDVTAAPDVDNFRQACPFCVVDTFAGIRQARCHAKG</sequence>